<comment type="caution">
    <text evidence="2">The sequence shown here is derived from an EMBL/GenBank/DDBJ whole genome shotgun (WGS) entry which is preliminary data.</text>
</comment>
<name>A0A136Q1S9_9FIRM</name>
<evidence type="ECO:0008006" key="4">
    <source>
        <dbReference type="Google" id="ProtNLM"/>
    </source>
</evidence>
<dbReference type="STRING" id="626937.HMPREF3293_02657"/>
<protein>
    <recommendedName>
        <fullName evidence="4">Zinc ribbon domain-containing protein</fullName>
    </recommendedName>
</protein>
<feature type="transmembrane region" description="Helical" evidence="1">
    <location>
        <begin position="135"/>
        <end position="155"/>
    </location>
</feature>
<keyword evidence="1" id="KW-0812">Transmembrane</keyword>
<accession>A0A136Q1S9</accession>
<proteinExistence type="predicted"/>
<keyword evidence="1" id="KW-0472">Membrane</keyword>
<sequence length="227" mass="26088">MERAMMNYCDDCKVYVDGCLKYCPLCGKRLTDHPAENELYPYVTKKKFVDKRSLTMEYMAFATFVVICLCIVVNLLTWDGHPWFLAVAAPVLYAWVLVYIVILSDKSAGLKTLLQVVTLTAMFIAFDYVGGGFGWSYEVMMPLLLAVGIAYIDLYSYYHKSYWRENLLFAFLLLLLGFIPLILYLSGIWIALIPLILSTFASAITVLGILRFAFRQLKSEIQRRFHM</sequence>
<feature type="transmembrane region" description="Helical" evidence="1">
    <location>
        <begin position="191"/>
        <end position="214"/>
    </location>
</feature>
<dbReference type="AlphaFoldDB" id="A0A136Q1S9"/>
<feature type="transmembrane region" description="Helical" evidence="1">
    <location>
        <begin position="83"/>
        <end position="103"/>
    </location>
</feature>
<feature type="transmembrane region" description="Helical" evidence="1">
    <location>
        <begin position="110"/>
        <end position="129"/>
    </location>
</feature>
<evidence type="ECO:0000313" key="3">
    <source>
        <dbReference type="Proteomes" id="UP000070366"/>
    </source>
</evidence>
<evidence type="ECO:0000313" key="2">
    <source>
        <dbReference type="EMBL" id="KXK64577.1"/>
    </source>
</evidence>
<gene>
    <name evidence="2" type="ORF">HMPREF3293_02657</name>
</gene>
<dbReference type="Proteomes" id="UP000070366">
    <property type="component" value="Unassembled WGS sequence"/>
</dbReference>
<dbReference type="Pfam" id="PF19845">
    <property type="entry name" value="DUF6320"/>
    <property type="match status" value="1"/>
</dbReference>
<evidence type="ECO:0000256" key="1">
    <source>
        <dbReference type="SAM" id="Phobius"/>
    </source>
</evidence>
<reference evidence="2 3" key="1">
    <citation type="submission" date="2016-02" db="EMBL/GenBank/DDBJ databases">
        <authorList>
            <person name="Wen L."/>
            <person name="He K."/>
            <person name="Yang H."/>
        </authorList>
    </citation>
    <scope>NUCLEOTIDE SEQUENCE [LARGE SCALE GENOMIC DNA]</scope>
    <source>
        <strain evidence="2 3">DSM 22607</strain>
    </source>
</reference>
<keyword evidence="3" id="KW-1185">Reference proteome</keyword>
<feature type="transmembrane region" description="Helical" evidence="1">
    <location>
        <begin position="55"/>
        <end position="77"/>
    </location>
</feature>
<keyword evidence="1" id="KW-1133">Transmembrane helix</keyword>
<dbReference type="InterPro" id="IPR046283">
    <property type="entry name" value="DUF6320"/>
</dbReference>
<feature type="transmembrane region" description="Helical" evidence="1">
    <location>
        <begin position="167"/>
        <end position="185"/>
    </location>
</feature>
<organism evidence="2 3">
    <name type="scientific">Christensenella minuta</name>
    <dbReference type="NCBI Taxonomy" id="626937"/>
    <lineage>
        <taxon>Bacteria</taxon>
        <taxon>Bacillati</taxon>
        <taxon>Bacillota</taxon>
        <taxon>Clostridia</taxon>
        <taxon>Christensenellales</taxon>
        <taxon>Christensenellaceae</taxon>
        <taxon>Christensenella</taxon>
    </lineage>
</organism>
<dbReference type="EMBL" id="LSZW01000064">
    <property type="protein sequence ID" value="KXK64577.1"/>
    <property type="molecule type" value="Genomic_DNA"/>
</dbReference>